<protein>
    <submittedName>
        <fullName evidence="1">Uncharacterized protein</fullName>
    </submittedName>
</protein>
<comment type="caution">
    <text evidence="1">The sequence shown here is derived from an EMBL/GenBank/DDBJ whole genome shotgun (WGS) entry which is preliminary data.</text>
</comment>
<dbReference type="RefSeq" id="WP_266348690.1">
    <property type="nucleotide sequence ID" value="NZ_JAPKNG010000003.1"/>
</dbReference>
<keyword evidence="2" id="KW-1185">Reference proteome</keyword>
<sequence length="97" mass="10094">MTRMGADNLLAAGAVWVSIMLPSAAFGENPFDDSVVTAQAGAGQGSAFEARLMAPRGLDLPSPRAQWLDRTRSAGAHVHAVAARSVLPPRVALKRSA</sequence>
<name>A0ABU0H612_9HYPH</name>
<dbReference type="Proteomes" id="UP001241603">
    <property type="component" value="Unassembled WGS sequence"/>
</dbReference>
<evidence type="ECO:0000313" key="1">
    <source>
        <dbReference type="EMBL" id="MDQ0437752.1"/>
    </source>
</evidence>
<evidence type="ECO:0000313" key="2">
    <source>
        <dbReference type="Proteomes" id="UP001241603"/>
    </source>
</evidence>
<proteinExistence type="predicted"/>
<organism evidence="1 2">
    <name type="scientific">Kaistia dalseonensis</name>
    <dbReference type="NCBI Taxonomy" id="410840"/>
    <lineage>
        <taxon>Bacteria</taxon>
        <taxon>Pseudomonadati</taxon>
        <taxon>Pseudomonadota</taxon>
        <taxon>Alphaproteobacteria</taxon>
        <taxon>Hyphomicrobiales</taxon>
        <taxon>Kaistiaceae</taxon>
        <taxon>Kaistia</taxon>
    </lineage>
</organism>
<reference evidence="1 2" key="1">
    <citation type="submission" date="2023-07" db="EMBL/GenBank/DDBJ databases">
        <title>Genomic Encyclopedia of Type Strains, Phase IV (KMG-IV): sequencing the most valuable type-strain genomes for metagenomic binning, comparative biology and taxonomic classification.</title>
        <authorList>
            <person name="Goeker M."/>
        </authorList>
    </citation>
    <scope>NUCLEOTIDE SEQUENCE [LARGE SCALE GENOMIC DNA]</scope>
    <source>
        <strain evidence="1 2">B6-8</strain>
    </source>
</reference>
<gene>
    <name evidence="1" type="ORF">QO014_002144</name>
</gene>
<dbReference type="EMBL" id="JAUSVO010000003">
    <property type="protein sequence ID" value="MDQ0437752.1"/>
    <property type="molecule type" value="Genomic_DNA"/>
</dbReference>
<accession>A0ABU0H612</accession>